<reference evidence="1" key="1">
    <citation type="submission" date="2014-09" db="EMBL/GenBank/DDBJ databases">
        <authorList>
            <person name="Magalhaes I.L.F."/>
            <person name="Oliveira U."/>
            <person name="Santos F.R."/>
            <person name="Vidigal T.H.D.A."/>
            <person name="Brescovit A.D."/>
            <person name="Santos A.J."/>
        </authorList>
    </citation>
    <scope>NUCLEOTIDE SEQUENCE</scope>
    <source>
        <tissue evidence="1">Shoot tissue taken approximately 20 cm above the soil surface</tissue>
    </source>
</reference>
<accession>A0A0A9EEF6</accession>
<sequence>MRSYSTNRRERPTVSVATQYKISFSVTFP</sequence>
<evidence type="ECO:0000313" key="1">
    <source>
        <dbReference type="EMBL" id="JAD99104.1"/>
    </source>
</evidence>
<organism evidence="1">
    <name type="scientific">Arundo donax</name>
    <name type="common">Giant reed</name>
    <name type="synonym">Donax arundinaceus</name>
    <dbReference type="NCBI Taxonomy" id="35708"/>
    <lineage>
        <taxon>Eukaryota</taxon>
        <taxon>Viridiplantae</taxon>
        <taxon>Streptophyta</taxon>
        <taxon>Embryophyta</taxon>
        <taxon>Tracheophyta</taxon>
        <taxon>Spermatophyta</taxon>
        <taxon>Magnoliopsida</taxon>
        <taxon>Liliopsida</taxon>
        <taxon>Poales</taxon>
        <taxon>Poaceae</taxon>
        <taxon>PACMAD clade</taxon>
        <taxon>Arundinoideae</taxon>
        <taxon>Arundineae</taxon>
        <taxon>Arundo</taxon>
    </lineage>
</organism>
<dbReference type="AlphaFoldDB" id="A0A0A9EEF6"/>
<dbReference type="EMBL" id="GBRH01198791">
    <property type="protein sequence ID" value="JAD99104.1"/>
    <property type="molecule type" value="Transcribed_RNA"/>
</dbReference>
<reference evidence="1" key="2">
    <citation type="journal article" date="2015" name="Data Brief">
        <title>Shoot transcriptome of the giant reed, Arundo donax.</title>
        <authorList>
            <person name="Barrero R.A."/>
            <person name="Guerrero F.D."/>
            <person name="Moolhuijzen P."/>
            <person name="Goolsby J.A."/>
            <person name="Tidwell J."/>
            <person name="Bellgard S.E."/>
            <person name="Bellgard M.I."/>
        </authorList>
    </citation>
    <scope>NUCLEOTIDE SEQUENCE</scope>
    <source>
        <tissue evidence="1">Shoot tissue taken approximately 20 cm above the soil surface</tissue>
    </source>
</reference>
<name>A0A0A9EEF6_ARUDO</name>
<proteinExistence type="predicted"/>
<protein>
    <submittedName>
        <fullName evidence="1">Uncharacterized protein</fullName>
    </submittedName>
</protein>